<feature type="transmembrane region" description="Helical" evidence="1">
    <location>
        <begin position="111"/>
        <end position="132"/>
    </location>
</feature>
<feature type="transmembrane region" description="Helical" evidence="1">
    <location>
        <begin position="7"/>
        <end position="26"/>
    </location>
</feature>
<feature type="transmembrane region" description="Helical" evidence="1">
    <location>
        <begin position="193"/>
        <end position="211"/>
    </location>
</feature>
<dbReference type="PANTHER" id="PTHR40448">
    <property type="entry name" value="TWO-COMPONENT SENSOR HISTIDINE KINASE"/>
    <property type="match status" value="1"/>
</dbReference>
<keyword evidence="1" id="KW-0472">Membrane</keyword>
<keyword evidence="1" id="KW-0812">Transmembrane</keyword>
<feature type="transmembrane region" description="Helical" evidence="1">
    <location>
        <begin position="80"/>
        <end position="105"/>
    </location>
</feature>
<sequence>MQLAIDGLIALVVVVSHLVISARLAYLDVFNYRYIPYVVVVAVVKWLAKILWQIDIPDAIYLLVFIFLEKPQASREEKYFCAFFAPVFWTLVTSFFSFYLFRVFFNKPINLVPNNLGILAVDSVVLPFFLGLQKMFGLDRFFEKPFEGLQDKYKSMLLQVDMILIISYLLILFKQEIFSLLLSQTYLPGYPQIYIWVGLLIHMYILVRFVSYSKDVRDSEILREQEEHLRSLEAYNQKIEAAYKSVRSFKHDYENVLISMQTSIDSGDFNLIEQTYQDILKKAGQELIEEDDENAS</sequence>
<proteinExistence type="predicted"/>
<evidence type="ECO:0000313" key="2">
    <source>
        <dbReference type="EMBL" id="MDL5043994.1"/>
    </source>
</evidence>
<keyword evidence="2" id="KW-0808">Transferase</keyword>
<feature type="transmembrane region" description="Helical" evidence="1">
    <location>
        <begin position="153"/>
        <end position="173"/>
    </location>
</feature>
<gene>
    <name evidence="2" type="ORF">QRD39_07735</name>
</gene>
<dbReference type="Proteomes" id="UP001529255">
    <property type="component" value="Unassembled WGS sequence"/>
</dbReference>
<dbReference type="EMBL" id="JASUZV010000010">
    <property type="protein sequence ID" value="MDL5043994.1"/>
    <property type="molecule type" value="Genomic_DNA"/>
</dbReference>
<keyword evidence="3" id="KW-1185">Reference proteome</keyword>
<keyword evidence="2" id="KW-0418">Kinase</keyword>
<name>A0ABT7LTM2_9STRE</name>
<evidence type="ECO:0000256" key="1">
    <source>
        <dbReference type="SAM" id="Phobius"/>
    </source>
</evidence>
<organism evidence="2 3">
    <name type="scientific">Streptococcus raffinosi</name>
    <dbReference type="NCBI Taxonomy" id="3053355"/>
    <lineage>
        <taxon>Bacteria</taxon>
        <taxon>Bacillati</taxon>
        <taxon>Bacillota</taxon>
        <taxon>Bacilli</taxon>
        <taxon>Lactobacillales</taxon>
        <taxon>Streptococcaceae</taxon>
        <taxon>Streptococcus</taxon>
    </lineage>
</organism>
<reference evidence="2 3" key="1">
    <citation type="submission" date="2023-06" db="EMBL/GenBank/DDBJ databases">
        <title>A potential novel species of Streptococcus isolated from human milk sample.</title>
        <authorList>
            <person name="Nguyen H.V."/>
            <person name="Trinh A.T.V."/>
            <person name="Hoang A.T.L."/>
            <person name="Bui L.N.H."/>
            <person name="Tran Q.T.L."/>
            <person name="Trinh T."/>
        </authorList>
    </citation>
    <scope>NUCLEOTIDE SEQUENCE [LARGE SCALE GENOMIC DNA]</scope>
    <source>
        <strain evidence="2 3">VTCC 12812</strain>
    </source>
</reference>
<accession>A0ABT7LTM2</accession>
<dbReference type="PANTHER" id="PTHR40448:SF1">
    <property type="entry name" value="TWO-COMPONENT SENSOR HISTIDINE KINASE"/>
    <property type="match status" value="1"/>
</dbReference>
<keyword evidence="1" id="KW-1133">Transmembrane helix</keyword>
<dbReference type="RefSeq" id="WP_037613080.1">
    <property type="nucleotide sequence ID" value="NZ_JASUZV010000010.1"/>
</dbReference>
<dbReference type="GO" id="GO:0016301">
    <property type="term" value="F:kinase activity"/>
    <property type="evidence" value="ECO:0007669"/>
    <property type="project" value="UniProtKB-KW"/>
</dbReference>
<comment type="caution">
    <text evidence="2">The sequence shown here is derived from an EMBL/GenBank/DDBJ whole genome shotgun (WGS) entry which is preliminary data.</text>
</comment>
<evidence type="ECO:0000313" key="3">
    <source>
        <dbReference type="Proteomes" id="UP001529255"/>
    </source>
</evidence>
<protein>
    <submittedName>
        <fullName evidence="2">Histidine kinase</fullName>
    </submittedName>
</protein>